<reference evidence="1 2" key="1">
    <citation type="submission" date="2020-02" db="EMBL/GenBank/DDBJ databases">
        <authorList>
            <person name="Ma Q."/>
            <person name="Huang Y."/>
            <person name="Song X."/>
            <person name="Pei D."/>
        </authorList>
    </citation>
    <scope>NUCLEOTIDE SEQUENCE [LARGE SCALE GENOMIC DNA]</scope>
    <source>
        <strain evidence="1">Sxm20200214</strain>
        <tissue evidence="1">Leaf</tissue>
    </source>
</reference>
<dbReference type="AlphaFoldDB" id="A0A8X7RI14"/>
<protein>
    <submittedName>
        <fullName evidence="1">Uncharacterized protein</fullName>
    </submittedName>
</protein>
<sequence>MAARSCVACRCLSLCSDLSNVVAGEVAFGGSSCSLYWLESMGVADGVVNHHGMACAASSCPSSSTSPCLWSDILA</sequence>
<evidence type="ECO:0000313" key="2">
    <source>
        <dbReference type="Proteomes" id="UP000886595"/>
    </source>
</evidence>
<evidence type="ECO:0000313" key="1">
    <source>
        <dbReference type="EMBL" id="KAG2287275.1"/>
    </source>
</evidence>
<keyword evidence="2" id="KW-1185">Reference proteome</keyword>
<name>A0A8X7RI14_BRACI</name>
<dbReference type="EMBL" id="JAAMPC010000010">
    <property type="protein sequence ID" value="KAG2287275.1"/>
    <property type="molecule type" value="Genomic_DNA"/>
</dbReference>
<accession>A0A8X7RI14</accession>
<dbReference type="Proteomes" id="UP000886595">
    <property type="component" value="Unassembled WGS sequence"/>
</dbReference>
<comment type="caution">
    <text evidence="1">The sequence shown here is derived from an EMBL/GenBank/DDBJ whole genome shotgun (WGS) entry which is preliminary data.</text>
</comment>
<proteinExistence type="predicted"/>
<gene>
    <name evidence="1" type="ORF">Bca52824_046879</name>
</gene>
<organism evidence="1 2">
    <name type="scientific">Brassica carinata</name>
    <name type="common">Ethiopian mustard</name>
    <name type="synonym">Abyssinian cabbage</name>
    <dbReference type="NCBI Taxonomy" id="52824"/>
    <lineage>
        <taxon>Eukaryota</taxon>
        <taxon>Viridiplantae</taxon>
        <taxon>Streptophyta</taxon>
        <taxon>Embryophyta</taxon>
        <taxon>Tracheophyta</taxon>
        <taxon>Spermatophyta</taxon>
        <taxon>Magnoliopsida</taxon>
        <taxon>eudicotyledons</taxon>
        <taxon>Gunneridae</taxon>
        <taxon>Pentapetalae</taxon>
        <taxon>rosids</taxon>
        <taxon>malvids</taxon>
        <taxon>Brassicales</taxon>
        <taxon>Brassicaceae</taxon>
        <taxon>Brassiceae</taxon>
        <taxon>Brassica</taxon>
    </lineage>
</organism>